<dbReference type="AlphaFoldDB" id="A0AAV6S4J5"/>
<protein>
    <submittedName>
        <fullName evidence="1">Uncharacterized protein</fullName>
    </submittedName>
</protein>
<dbReference type="Proteomes" id="UP000693946">
    <property type="component" value="Linkage Group LG15"/>
</dbReference>
<name>A0AAV6S4J5_SOLSE</name>
<evidence type="ECO:0000313" key="2">
    <source>
        <dbReference type="Proteomes" id="UP000693946"/>
    </source>
</evidence>
<comment type="caution">
    <text evidence="1">The sequence shown here is derived from an EMBL/GenBank/DDBJ whole genome shotgun (WGS) entry which is preliminary data.</text>
</comment>
<keyword evidence="2" id="KW-1185">Reference proteome</keyword>
<proteinExistence type="predicted"/>
<sequence length="99" mass="10910">MELQWPPTEADREVLVLLVVGFLVDRSKILSTSGERRDAAAGEGAQEAGQICWAASGRRTIRQGEREKHGSQRLVDQLVLQPLLMSAAENKPERLTSSL</sequence>
<gene>
    <name evidence="1" type="ORF">JOB18_008140</name>
</gene>
<evidence type="ECO:0000313" key="1">
    <source>
        <dbReference type="EMBL" id="KAG7511730.1"/>
    </source>
</evidence>
<reference evidence="1 2" key="1">
    <citation type="journal article" date="2021" name="Sci. Rep.">
        <title>Chromosome anchoring in Senegalese sole (Solea senegalensis) reveals sex-associated markers and genome rearrangements in flatfish.</title>
        <authorList>
            <person name="Guerrero-Cozar I."/>
            <person name="Gomez-Garrido J."/>
            <person name="Berbel C."/>
            <person name="Martinez-Blanch J.F."/>
            <person name="Alioto T."/>
            <person name="Claros M.G."/>
            <person name="Gagnaire P.A."/>
            <person name="Manchado M."/>
        </authorList>
    </citation>
    <scope>NUCLEOTIDE SEQUENCE [LARGE SCALE GENOMIC DNA]</scope>
    <source>
        <strain evidence="1">Sse05_10M</strain>
    </source>
</reference>
<organism evidence="1 2">
    <name type="scientific">Solea senegalensis</name>
    <name type="common">Senegalese sole</name>
    <dbReference type="NCBI Taxonomy" id="28829"/>
    <lineage>
        <taxon>Eukaryota</taxon>
        <taxon>Metazoa</taxon>
        <taxon>Chordata</taxon>
        <taxon>Craniata</taxon>
        <taxon>Vertebrata</taxon>
        <taxon>Euteleostomi</taxon>
        <taxon>Actinopterygii</taxon>
        <taxon>Neopterygii</taxon>
        <taxon>Teleostei</taxon>
        <taxon>Neoteleostei</taxon>
        <taxon>Acanthomorphata</taxon>
        <taxon>Carangaria</taxon>
        <taxon>Pleuronectiformes</taxon>
        <taxon>Pleuronectoidei</taxon>
        <taxon>Soleidae</taxon>
        <taxon>Solea</taxon>
    </lineage>
</organism>
<dbReference type="EMBL" id="JAGKHQ010000007">
    <property type="protein sequence ID" value="KAG7511730.1"/>
    <property type="molecule type" value="Genomic_DNA"/>
</dbReference>
<accession>A0AAV6S4J5</accession>